<dbReference type="OrthoDB" id="9808564at2"/>
<evidence type="ECO:0000259" key="8">
    <source>
        <dbReference type="SMART" id="SM00827"/>
    </source>
</evidence>
<comment type="similarity">
    <text evidence="6">Belongs to the fabD family.</text>
</comment>
<dbReference type="PANTHER" id="PTHR42681">
    <property type="entry name" value="MALONYL-COA-ACYL CARRIER PROTEIN TRANSACYLASE, MITOCHONDRIAL"/>
    <property type="match status" value="1"/>
</dbReference>
<evidence type="ECO:0000313" key="9">
    <source>
        <dbReference type="EMBL" id="OOZ39011.1"/>
    </source>
</evidence>
<name>A0A1T2L1Q9_9GAMM</name>
<evidence type="ECO:0000256" key="1">
    <source>
        <dbReference type="ARBA" id="ARBA00013258"/>
    </source>
</evidence>
<dbReference type="GO" id="GO:0004314">
    <property type="term" value="F:[acyl-carrier-protein] S-malonyltransferase activity"/>
    <property type="evidence" value="ECO:0007669"/>
    <property type="project" value="UniProtKB-EC"/>
</dbReference>
<dbReference type="InterPro" id="IPR050858">
    <property type="entry name" value="Mal-CoA-ACP_Trans/PKS_FabD"/>
</dbReference>
<organism evidence="9 10">
    <name type="scientific">Solemya pervernicosa gill symbiont</name>
    <dbReference type="NCBI Taxonomy" id="642797"/>
    <lineage>
        <taxon>Bacteria</taxon>
        <taxon>Pseudomonadati</taxon>
        <taxon>Pseudomonadota</taxon>
        <taxon>Gammaproteobacteria</taxon>
        <taxon>sulfur-oxidizing symbionts</taxon>
    </lineage>
</organism>
<dbReference type="Pfam" id="PF00698">
    <property type="entry name" value="Acyl_transf_1"/>
    <property type="match status" value="1"/>
</dbReference>
<sequence>MNFAFVFPGQGSQSVGMLADLAEGHPVVADTFAAASDALGYDLWKLIQDGPVEELNKTHITQPAMLVSGVAVWRAWQAKSGATPAVMAGHSLGEYTALVCAGALAFEDAVKLVEKRGLLMQEAVPAGEGAMAAILGLDDEAVMSVCATAAEGEVAEAVNFNSPGQVVIAGSKGAIERAMVLAKEQGAKRALPLPVSVPSHCALMKPAAEKMAEALAATEIKVPAIPVIHNADVVSHNSGDDIRDALKRQLHMPVRWVETVEKINADGIGTLIEGGPGKVLAGLNKRIVKTMTAMPVFSGDTLEKALAEIGGEA</sequence>
<dbReference type="InterPro" id="IPR001227">
    <property type="entry name" value="Ac_transferase_dom_sf"/>
</dbReference>
<dbReference type="EMBL" id="MPRL01000064">
    <property type="protein sequence ID" value="OOZ39011.1"/>
    <property type="molecule type" value="Genomic_DNA"/>
</dbReference>
<dbReference type="EC" id="2.3.1.39" evidence="1 6"/>
<gene>
    <name evidence="9" type="ORF">BOW53_13265</name>
</gene>
<keyword evidence="3 6" id="KW-0808">Transferase</keyword>
<dbReference type="SUPFAM" id="SSF52151">
    <property type="entry name" value="FabD/lysophospholipase-like"/>
    <property type="match status" value="1"/>
</dbReference>
<dbReference type="Proteomes" id="UP000191110">
    <property type="component" value="Unassembled WGS sequence"/>
</dbReference>
<dbReference type="InterPro" id="IPR016035">
    <property type="entry name" value="Acyl_Trfase/lysoPLipase"/>
</dbReference>
<feature type="domain" description="Malonyl-CoA:ACP transacylase (MAT)" evidence="8">
    <location>
        <begin position="6"/>
        <end position="301"/>
    </location>
</feature>
<comment type="caution">
    <text evidence="9">The sequence shown here is derived from an EMBL/GenBank/DDBJ whole genome shotgun (WGS) entry which is preliminary data.</text>
</comment>
<evidence type="ECO:0000256" key="6">
    <source>
        <dbReference type="PIRNR" id="PIRNR000446"/>
    </source>
</evidence>
<proteinExistence type="inferred from homology"/>
<dbReference type="Gene3D" id="3.30.70.250">
    <property type="entry name" value="Malonyl-CoA ACP transacylase, ACP-binding"/>
    <property type="match status" value="1"/>
</dbReference>
<keyword evidence="4 6" id="KW-0012">Acyltransferase</keyword>
<comment type="catalytic activity">
    <reaction evidence="5 6">
        <text>holo-[ACP] + malonyl-CoA = malonyl-[ACP] + CoA</text>
        <dbReference type="Rhea" id="RHEA:41792"/>
        <dbReference type="Rhea" id="RHEA-COMP:9623"/>
        <dbReference type="Rhea" id="RHEA-COMP:9685"/>
        <dbReference type="ChEBI" id="CHEBI:57287"/>
        <dbReference type="ChEBI" id="CHEBI:57384"/>
        <dbReference type="ChEBI" id="CHEBI:64479"/>
        <dbReference type="ChEBI" id="CHEBI:78449"/>
        <dbReference type="EC" id="2.3.1.39"/>
    </reaction>
</comment>
<dbReference type="PANTHER" id="PTHR42681:SF1">
    <property type="entry name" value="MALONYL-COA-ACYL CARRIER PROTEIN TRANSACYLASE, MITOCHONDRIAL"/>
    <property type="match status" value="1"/>
</dbReference>
<keyword evidence="10" id="KW-1185">Reference proteome</keyword>
<dbReference type="AlphaFoldDB" id="A0A1T2L1Q9"/>
<evidence type="ECO:0000313" key="10">
    <source>
        <dbReference type="Proteomes" id="UP000191110"/>
    </source>
</evidence>
<dbReference type="SUPFAM" id="SSF55048">
    <property type="entry name" value="Probable ACP-binding domain of malonyl-CoA ACP transacylase"/>
    <property type="match status" value="1"/>
</dbReference>
<dbReference type="RefSeq" id="WP_078484571.1">
    <property type="nucleotide sequence ID" value="NZ_MPRL01000064.1"/>
</dbReference>
<dbReference type="GO" id="GO:0006633">
    <property type="term" value="P:fatty acid biosynthetic process"/>
    <property type="evidence" value="ECO:0007669"/>
    <property type="project" value="TreeGrafter"/>
</dbReference>
<feature type="active site" evidence="7">
    <location>
        <position position="200"/>
    </location>
</feature>
<accession>A0A1T2L1Q9</accession>
<dbReference type="FunFam" id="3.30.70.250:FF:000001">
    <property type="entry name" value="Malonyl CoA-acyl carrier protein transacylase"/>
    <property type="match status" value="1"/>
</dbReference>
<evidence type="ECO:0000256" key="5">
    <source>
        <dbReference type="ARBA" id="ARBA00048462"/>
    </source>
</evidence>
<evidence type="ECO:0000256" key="7">
    <source>
        <dbReference type="PIRSR" id="PIRSR000446-1"/>
    </source>
</evidence>
<reference evidence="9 10" key="1">
    <citation type="submission" date="2016-11" db="EMBL/GenBank/DDBJ databases">
        <title>Mixed transmission modes and dynamic genome evolution in an obligate animal-bacterial symbiosis.</title>
        <authorList>
            <person name="Russell S.L."/>
            <person name="Corbett-Detig R.B."/>
            <person name="Cavanaugh C.M."/>
        </authorList>
    </citation>
    <scope>NUCLEOTIDE SEQUENCE [LARGE SCALE GENOMIC DNA]</scope>
    <source>
        <strain evidence="9">Sveles-Q1</strain>
    </source>
</reference>
<dbReference type="InterPro" id="IPR024925">
    <property type="entry name" value="Malonyl_CoA-ACP_transAc"/>
</dbReference>
<evidence type="ECO:0000256" key="4">
    <source>
        <dbReference type="ARBA" id="ARBA00023315"/>
    </source>
</evidence>
<feature type="active site" evidence="7">
    <location>
        <position position="91"/>
    </location>
</feature>
<dbReference type="InterPro" id="IPR004410">
    <property type="entry name" value="Malonyl_CoA-ACP_transAc_FabD"/>
</dbReference>
<dbReference type="PIRSF" id="PIRSF000446">
    <property type="entry name" value="Mct"/>
    <property type="match status" value="1"/>
</dbReference>
<protein>
    <recommendedName>
        <fullName evidence="2 6">Malonyl CoA-acyl carrier protein transacylase</fullName>
        <ecNumber evidence="1 6">2.3.1.39</ecNumber>
    </recommendedName>
</protein>
<dbReference type="GO" id="GO:0005829">
    <property type="term" value="C:cytosol"/>
    <property type="evidence" value="ECO:0007669"/>
    <property type="project" value="TreeGrafter"/>
</dbReference>
<dbReference type="InterPro" id="IPR014043">
    <property type="entry name" value="Acyl_transferase_dom"/>
</dbReference>
<dbReference type="SMART" id="SM00827">
    <property type="entry name" value="PKS_AT"/>
    <property type="match status" value="1"/>
</dbReference>
<dbReference type="Gene3D" id="3.40.366.10">
    <property type="entry name" value="Malonyl-Coenzyme A Acyl Carrier Protein, domain 2"/>
    <property type="match status" value="1"/>
</dbReference>
<evidence type="ECO:0000256" key="2">
    <source>
        <dbReference type="ARBA" id="ARBA00018953"/>
    </source>
</evidence>
<dbReference type="InterPro" id="IPR016036">
    <property type="entry name" value="Malonyl_transacylase_ACP-bd"/>
</dbReference>
<evidence type="ECO:0000256" key="3">
    <source>
        <dbReference type="ARBA" id="ARBA00022679"/>
    </source>
</evidence>
<dbReference type="NCBIfam" id="TIGR00128">
    <property type="entry name" value="fabD"/>
    <property type="match status" value="1"/>
</dbReference>